<protein>
    <recommendedName>
        <fullName evidence="3">RRM domain-containing protein</fullName>
    </recommendedName>
</protein>
<dbReference type="PANTHER" id="PTHR12072:SF4">
    <property type="entry name" value="CWF19-LIKE PROTEIN 1"/>
    <property type="match status" value="1"/>
</dbReference>
<dbReference type="GO" id="GO:0061632">
    <property type="term" value="F:RNA lariat debranching enzyme activator activity"/>
    <property type="evidence" value="ECO:0007669"/>
    <property type="project" value="TreeGrafter"/>
</dbReference>
<feature type="compositionally biased region" description="Polar residues" evidence="2">
    <location>
        <begin position="234"/>
        <end position="245"/>
    </location>
</feature>
<gene>
    <name evidence="4" type="ORF">PSAL00342_LOCUS4881</name>
</gene>
<feature type="region of interest" description="Disordered" evidence="2">
    <location>
        <begin position="76"/>
        <end position="95"/>
    </location>
</feature>
<evidence type="ECO:0000256" key="2">
    <source>
        <dbReference type="SAM" id="MobiDB-lite"/>
    </source>
</evidence>
<dbReference type="Pfam" id="PF04677">
    <property type="entry name" value="CwfJ_C_1"/>
    <property type="match status" value="1"/>
</dbReference>
<dbReference type="Gene3D" id="3.30.70.330">
    <property type="match status" value="1"/>
</dbReference>
<sequence>MAHADGTTSTRVLLCSACEGDAEDVVKRCEAVAARAGRFDVLLAAVDGKRSWKGACLALRNAKLAPREAVFFATGHVEDDEDEADAQESTASGHDASGNAFVARWLRRTWDDLLLGRLRVAWCPSDGGPPQVQEDVDVLLTDAWPMDVARGASDVDARAMEASNQGNQTIAATTMALRPRYAVVFGSKVAYEREPYRQDGRVTRFIALTGVGAGPRREWMRALAIQKKGEEHTQATPSPFQSNEGNKPVPKWAQEDEGDLPDGTSWRWNKAEGNKRPRDEGTANHAKKAARSEAGTSQQDNARIFVRNLPYSAMEGDLAKHFAKCGEVRKVSIMYGKDGKPRGLAHVTYVDTASAQRACTELDGEVFDGRKLFLEVSTRGEGRPLPPMSMGKPVDGCPFCLSNPNADAHLVVSVAESAYVCVDKGAINGDHVLVIPVEHWPCMAAMPPQMAQEIKRYGEALRNYAENQGKALVLFERFMQFRKKGGNHCHINAISLDAGDTGDVENAFRQHAEEAGFCFEHELPSGWSQEELRALVGEREYFCATLPDGRSMLHLLQRQERHPMNFGRDVVASLCGAPERGDWRACGRDHDGEEKLAEDFKQRFRSFDIMS</sequence>
<reference evidence="4" key="1">
    <citation type="submission" date="2021-01" db="EMBL/GenBank/DDBJ databases">
        <authorList>
            <person name="Corre E."/>
            <person name="Pelletier E."/>
            <person name="Niang G."/>
            <person name="Scheremetjew M."/>
            <person name="Finn R."/>
            <person name="Kale V."/>
            <person name="Holt S."/>
            <person name="Cochrane G."/>
            <person name="Meng A."/>
            <person name="Brown T."/>
            <person name="Cohen L."/>
        </authorList>
    </citation>
    <scope>NUCLEOTIDE SEQUENCE</scope>
    <source>
        <strain evidence="4">CCMP1897</strain>
    </source>
</reference>
<dbReference type="InterPro" id="IPR006768">
    <property type="entry name" value="Cwf19-like_C_dom-1"/>
</dbReference>
<dbReference type="SUPFAM" id="SSF54928">
    <property type="entry name" value="RNA-binding domain, RBD"/>
    <property type="match status" value="1"/>
</dbReference>
<dbReference type="InterPro" id="IPR035979">
    <property type="entry name" value="RBD_domain_sf"/>
</dbReference>
<dbReference type="AlphaFoldDB" id="A0A7S3XEG8"/>
<feature type="compositionally biased region" description="Basic and acidic residues" evidence="2">
    <location>
        <begin position="269"/>
        <end position="282"/>
    </location>
</feature>
<feature type="region of interest" description="Disordered" evidence="2">
    <location>
        <begin position="228"/>
        <end position="301"/>
    </location>
</feature>
<dbReference type="GO" id="GO:0003723">
    <property type="term" value="F:RNA binding"/>
    <property type="evidence" value="ECO:0007669"/>
    <property type="project" value="UniProtKB-UniRule"/>
</dbReference>
<dbReference type="InterPro" id="IPR036265">
    <property type="entry name" value="HIT-like_sf"/>
</dbReference>
<dbReference type="CDD" id="cd00590">
    <property type="entry name" value="RRM_SF"/>
    <property type="match status" value="1"/>
</dbReference>
<dbReference type="Pfam" id="PF00076">
    <property type="entry name" value="RRM_1"/>
    <property type="match status" value="1"/>
</dbReference>
<dbReference type="GO" id="GO:0071014">
    <property type="term" value="C:post-mRNA release spliceosomal complex"/>
    <property type="evidence" value="ECO:0007669"/>
    <property type="project" value="TreeGrafter"/>
</dbReference>
<dbReference type="PROSITE" id="PS50102">
    <property type="entry name" value="RRM"/>
    <property type="match status" value="1"/>
</dbReference>
<dbReference type="PANTHER" id="PTHR12072">
    <property type="entry name" value="CWF19, CELL CYCLE CONTROL PROTEIN"/>
    <property type="match status" value="1"/>
</dbReference>
<dbReference type="InterPro" id="IPR012677">
    <property type="entry name" value="Nucleotide-bd_a/b_plait_sf"/>
</dbReference>
<evidence type="ECO:0000256" key="1">
    <source>
        <dbReference type="PROSITE-ProRule" id="PRU00176"/>
    </source>
</evidence>
<dbReference type="SMART" id="SM00360">
    <property type="entry name" value="RRM"/>
    <property type="match status" value="1"/>
</dbReference>
<dbReference type="GO" id="GO:0000398">
    <property type="term" value="P:mRNA splicing, via spliceosome"/>
    <property type="evidence" value="ECO:0007669"/>
    <property type="project" value="TreeGrafter"/>
</dbReference>
<organism evidence="4">
    <name type="scientific">Picocystis salinarum</name>
    <dbReference type="NCBI Taxonomy" id="88271"/>
    <lineage>
        <taxon>Eukaryota</taxon>
        <taxon>Viridiplantae</taxon>
        <taxon>Chlorophyta</taxon>
        <taxon>Picocystophyceae</taxon>
        <taxon>Picocystales</taxon>
        <taxon>Picocystaceae</taxon>
        <taxon>Picocystis</taxon>
    </lineage>
</organism>
<evidence type="ECO:0000259" key="3">
    <source>
        <dbReference type="PROSITE" id="PS50102"/>
    </source>
</evidence>
<keyword evidence="1" id="KW-0694">RNA-binding</keyword>
<dbReference type="EMBL" id="HBIS01005412">
    <property type="protein sequence ID" value="CAE0611046.1"/>
    <property type="molecule type" value="Transcribed_RNA"/>
</dbReference>
<dbReference type="SUPFAM" id="SSF54197">
    <property type="entry name" value="HIT-like"/>
    <property type="match status" value="1"/>
</dbReference>
<dbReference type="InterPro" id="IPR040194">
    <property type="entry name" value="Cwf19-like"/>
</dbReference>
<accession>A0A7S3XEG8</accession>
<dbReference type="InterPro" id="IPR006767">
    <property type="entry name" value="Cwf19-like_C_dom-2"/>
</dbReference>
<name>A0A7S3XEG8_9CHLO</name>
<evidence type="ECO:0000313" key="4">
    <source>
        <dbReference type="EMBL" id="CAE0611046.1"/>
    </source>
</evidence>
<dbReference type="Gene3D" id="3.30.428.10">
    <property type="entry name" value="HIT-like"/>
    <property type="match status" value="1"/>
</dbReference>
<proteinExistence type="predicted"/>
<dbReference type="InterPro" id="IPR000504">
    <property type="entry name" value="RRM_dom"/>
</dbReference>
<feature type="domain" description="RRM" evidence="3">
    <location>
        <begin position="302"/>
        <end position="379"/>
    </location>
</feature>
<dbReference type="Pfam" id="PF04676">
    <property type="entry name" value="CwfJ_C_2"/>
    <property type="match status" value="1"/>
</dbReference>